<evidence type="ECO:0000313" key="3">
    <source>
        <dbReference type="Proteomes" id="UP000240892"/>
    </source>
</evidence>
<feature type="domain" description="Transposase zinc-ribbon" evidence="1">
    <location>
        <begin position="23"/>
        <end position="68"/>
    </location>
</feature>
<accession>A0A2T2XVC9</accession>
<comment type="caution">
    <text evidence="2">The sequence shown here is derived from an EMBL/GenBank/DDBJ whole genome shotgun (WGS) entry which is preliminary data.</text>
</comment>
<evidence type="ECO:0000259" key="1">
    <source>
        <dbReference type="Pfam" id="PF12760"/>
    </source>
</evidence>
<organism evidence="2 3">
    <name type="scientific">Kluyvera genomosp. 2</name>
    <dbReference type="NCBI Taxonomy" id="2774054"/>
    <lineage>
        <taxon>Bacteria</taxon>
        <taxon>Pseudomonadati</taxon>
        <taxon>Pseudomonadota</taxon>
        <taxon>Gammaproteobacteria</taxon>
        <taxon>Enterobacterales</taxon>
        <taxon>Enterobacteriaceae</taxon>
        <taxon>Kluyvera</taxon>
    </lineage>
</organism>
<keyword evidence="3" id="KW-1185">Reference proteome</keyword>
<proteinExistence type="predicted"/>
<dbReference type="EMBL" id="PYHO01000038">
    <property type="protein sequence ID" value="PSR44270.1"/>
    <property type="molecule type" value="Genomic_DNA"/>
</dbReference>
<dbReference type="Proteomes" id="UP000240892">
    <property type="component" value="Unassembled WGS sequence"/>
</dbReference>
<gene>
    <name evidence="2" type="ORF">C8256_24215</name>
</gene>
<name>A0A2T2XVC9_9ENTR</name>
<evidence type="ECO:0000313" key="2">
    <source>
        <dbReference type="EMBL" id="PSR44270.1"/>
    </source>
</evidence>
<reference evidence="2 3" key="1">
    <citation type="submission" date="2018-03" db="EMBL/GenBank/DDBJ databases">
        <title>First report of an OXA-48+CTX-M-M-producing Kluyvera ascorbata clone recovered from patients admitted in a University Hospital in Madrid, Spain.</title>
        <authorList>
            <person name="Hernandez-Garcia M."/>
            <person name="Leon-Sampedro R."/>
            <person name="Perez-Viso B."/>
            <person name="Morosini M.I."/>
            <person name="Lopez-Fresnena N."/>
            <person name="Coque T.M."/>
            <person name="Bonten M."/>
            <person name="Malhotra-Kumar S."/>
            <person name="Ruiz-Garbajosa P."/>
            <person name="Canton R."/>
        </authorList>
    </citation>
    <scope>NUCLEOTIDE SEQUENCE [LARGE SCALE GENOMIC DNA]</scope>
    <source>
        <strain evidence="2 3">KA2</strain>
    </source>
</reference>
<protein>
    <recommendedName>
        <fullName evidence="1">Transposase zinc-ribbon domain-containing protein</fullName>
    </recommendedName>
</protein>
<sequence>MVKNRIQFQTGYSLFEFLRHYVTEAQCKQALITWRYPDGFVCQACGNKTCCHLRCRPHLLQCYRCHHQTSLTSGTLFASTKFPHTLTP</sequence>
<dbReference type="AlphaFoldDB" id="A0A2T2XVC9"/>
<dbReference type="Pfam" id="PF12760">
    <property type="entry name" value="Zn_ribbon_IS1595"/>
    <property type="match status" value="1"/>
</dbReference>
<dbReference type="InterPro" id="IPR024442">
    <property type="entry name" value="Transposase_Zn_ribbon"/>
</dbReference>